<dbReference type="Proteomes" id="UP000691718">
    <property type="component" value="Unassembled WGS sequence"/>
</dbReference>
<organism evidence="2 3">
    <name type="scientific">Parnassius apollo</name>
    <name type="common">Apollo butterfly</name>
    <name type="synonym">Papilio apollo</name>
    <dbReference type="NCBI Taxonomy" id="110799"/>
    <lineage>
        <taxon>Eukaryota</taxon>
        <taxon>Metazoa</taxon>
        <taxon>Ecdysozoa</taxon>
        <taxon>Arthropoda</taxon>
        <taxon>Hexapoda</taxon>
        <taxon>Insecta</taxon>
        <taxon>Pterygota</taxon>
        <taxon>Neoptera</taxon>
        <taxon>Endopterygota</taxon>
        <taxon>Lepidoptera</taxon>
        <taxon>Glossata</taxon>
        <taxon>Ditrysia</taxon>
        <taxon>Papilionoidea</taxon>
        <taxon>Papilionidae</taxon>
        <taxon>Parnassiinae</taxon>
        <taxon>Parnassini</taxon>
        <taxon>Parnassius</taxon>
        <taxon>Parnassius</taxon>
    </lineage>
</organism>
<keyword evidence="3" id="KW-1185">Reference proteome</keyword>
<feature type="compositionally biased region" description="Basic residues" evidence="1">
    <location>
        <begin position="24"/>
        <end position="34"/>
    </location>
</feature>
<sequence length="112" mass="12611">MIERKSTIIQTETPSQSQQSTRRNQGRSRGRARGRGSANIRRDPSALLNHVNFGVKVLNTYYGDDSSENAVSLSKMTKTHPSLLQRFSIANVPKPKKKKDVEILLKKQFGDN</sequence>
<name>A0A8S3XVR3_PARAO</name>
<reference evidence="2" key="1">
    <citation type="submission" date="2021-04" db="EMBL/GenBank/DDBJ databases">
        <authorList>
            <person name="Tunstrom K."/>
        </authorList>
    </citation>
    <scope>NUCLEOTIDE SEQUENCE</scope>
</reference>
<evidence type="ECO:0000313" key="3">
    <source>
        <dbReference type="Proteomes" id="UP000691718"/>
    </source>
</evidence>
<gene>
    <name evidence="2" type="ORF">PAPOLLO_LOCUS22677</name>
</gene>
<proteinExistence type="predicted"/>
<accession>A0A8S3XVR3</accession>
<dbReference type="EMBL" id="CAJQZP010001402">
    <property type="protein sequence ID" value="CAG5043355.1"/>
    <property type="molecule type" value="Genomic_DNA"/>
</dbReference>
<comment type="caution">
    <text evidence="2">The sequence shown here is derived from an EMBL/GenBank/DDBJ whole genome shotgun (WGS) entry which is preliminary data.</text>
</comment>
<evidence type="ECO:0000256" key="1">
    <source>
        <dbReference type="SAM" id="MobiDB-lite"/>
    </source>
</evidence>
<feature type="region of interest" description="Disordered" evidence="1">
    <location>
        <begin position="1"/>
        <end position="43"/>
    </location>
</feature>
<dbReference type="OrthoDB" id="6779410at2759"/>
<dbReference type="AlphaFoldDB" id="A0A8S3XVR3"/>
<protein>
    <submittedName>
        <fullName evidence="2">(apollo) hypothetical protein</fullName>
    </submittedName>
</protein>
<evidence type="ECO:0000313" key="2">
    <source>
        <dbReference type="EMBL" id="CAG5043355.1"/>
    </source>
</evidence>